<organism evidence="1 2">
    <name type="scientific">uncultured phage cr116_1</name>
    <dbReference type="NCBI Taxonomy" id="2772073"/>
    <lineage>
        <taxon>Viruses</taxon>
        <taxon>Duplodnaviria</taxon>
        <taxon>Heunggongvirae</taxon>
        <taxon>Uroviricota</taxon>
        <taxon>Caudoviricetes</taxon>
        <taxon>Crassvirales</taxon>
        <taxon>Steigviridae</taxon>
        <taxon>Asinivirinae</taxon>
        <taxon>Pamirivirus</taxon>
        <taxon>Pamirivirus faecium</taxon>
    </lineage>
</organism>
<dbReference type="Proteomes" id="UP000593686">
    <property type="component" value="Genome"/>
</dbReference>
<dbReference type="Pfam" id="PF25712">
    <property type="entry name" value="crAss_CARGO2"/>
    <property type="match status" value="1"/>
</dbReference>
<dbReference type="RefSeq" id="YP_010111555.1">
    <property type="nucleotide sequence ID" value="NC_055882.1"/>
</dbReference>
<evidence type="ECO:0000313" key="1">
    <source>
        <dbReference type="EMBL" id="QOR59397.1"/>
    </source>
</evidence>
<sequence>MQLVIDSKFRPFSYDELIKPLMQYKETYDKLETDYSNLAAQAELWKDVANQQQNPEAYAIYSKYAKDLDTMAESLSKGMLIGDRAKFTNLKRRYASEIGAIAKADEEIKKADELRLKVGPDAIFQNNSYKLDDALHGKKINNNYQSRDAITKRTAAMTEAAMASAMKDPEFQKAMGDQYWMLTQHTGGSYEDLKAAIANNPQAQNKFAEIKAQVMKDAGYDSYDAIGKQAIEGAINTGLYAGLDKPARSFQANQNYMNPLQTLQYNEYLEERLKEKAKHSLISLGKPYGTYEEYYDPDKKMVFHLDEKTNKRKYRFLTEDEKKGLGFSERTAGVGGSKGTNKVNRLQKTIKIRVEGTQGGYIEGYDVEPKGEKIDYFSLKDNDPIKGVIDSHLGDDIPDGYEIYVEKPGWGHTHDRVYMVPKSVETYNQEEIDPDVH</sequence>
<reference evidence="1 2" key="1">
    <citation type="submission" date="2020-07" db="EMBL/GenBank/DDBJ databases">
        <title>Taxonomic proposal: Crassvirales, a new order of highly abundant and diverse bacterial viruses.</title>
        <authorList>
            <person name="Shkoporov A.N."/>
            <person name="Stockdale S.R."/>
            <person name="Guerin E."/>
            <person name="Ross R.P."/>
            <person name="Hill C."/>
        </authorList>
    </citation>
    <scope>NUCLEOTIDE SEQUENCE [LARGE SCALE GENOMIC DNA]</scope>
</reference>
<keyword evidence="2" id="KW-1185">Reference proteome</keyword>
<protein>
    <submittedName>
        <fullName evidence="1">Uncharacterized protein</fullName>
    </submittedName>
</protein>
<evidence type="ECO:0000313" key="2">
    <source>
        <dbReference type="Proteomes" id="UP000593686"/>
    </source>
</evidence>
<dbReference type="EMBL" id="MT774389">
    <property type="protein sequence ID" value="QOR59397.1"/>
    <property type="molecule type" value="Genomic_DNA"/>
</dbReference>
<name>A0A7M1RYB1_9CAUD</name>
<dbReference type="GeneID" id="65129959"/>
<proteinExistence type="predicted"/>
<dbReference type="KEGG" id="vg:65129959"/>
<dbReference type="InterPro" id="IPR058050">
    <property type="entry name" value="CARGO2"/>
</dbReference>
<accession>A0A7M1RYB1</accession>